<dbReference type="InterPro" id="IPR045629">
    <property type="entry name" value="DUF6232"/>
</dbReference>
<dbReference type="EMBL" id="JBHTLN010000002">
    <property type="protein sequence ID" value="MFD1122984.1"/>
    <property type="molecule type" value="Genomic_DNA"/>
</dbReference>
<proteinExistence type="predicted"/>
<keyword evidence="2" id="KW-1185">Reference proteome</keyword>
<dbReference type="RefSeq" id="WP_379034261.1">
    <property type="nucleotide sequence ID" value="NZ_JBHTLN010000002.1"/>
</dbReference>
<comment type="caution">
    <text evidence="1">The sequence shown here is derived from an EMBL/GenBank/DDBJ whole genome shotgun (WGS) entry which is preliminary data.</text>
</comment>
<accession>A0ABW3PAT0</accession>
<dbReference type="Pfam" id="PF19744">
    <property type="entry name" value="DUF6232"/>
    <property type="match status" value="1"/>
</dbReference>
<evidence type="ECO:0000313" key="1">
    <source>
        <dbReference type="EMBL" id="MFD1122984.1"/>
    </source>
</evidence>
<dbReference type="Proteomes" id="UP001597206">
    <property type="component" value="Unassembled WGS sequence"/>
</dbReference>
<evidence type="ECO:0000313" key="2">
    <source>
        <dbReference type="Proteomes" id="UP001597206"/>
    </source>
</evidence>
<gene>
    <name evidence="1" type="ORF">ACFQ2T_10750</name>
</gene>
<organism evidence="1 2">
    <name type="scientific">Methylophilus flavus</name>
    <dbReference type="NCBI Taxonomy" id="640084"/>
    <lineage>
        <taxon>Bacteria</taxon>
        <taxon>Pseudomonadati</taxon>
        <taxon>Pseudomonadota</taxon>
        <taxon>Betaproteobacteria</taxon>
        <taxon>Nitrosomonadales</taxon>
        <taxon>Methylophilaceae</taxon>
        <taxon>Methylophilus</taxon>
    </lineage>
</organism>
<name>A0ABW3PAT0_9PROT</name>
<sequence>MEETIFFSHQGISVCDSRFIVNGKAIYIQNVTSVESKELKPDLSFAKISLFGGLGLLSGTGNLPLVGVISIIYSATCWFLTTPKYAVVIHTSAGNIHALVGKDILDLEIVLSALNVAIASKKSPQ</sequence>
<protein>
    <submittedName>
        <fullName evidence="1">DUF6232 family protein</fullName>
    </submittedName>
</protein>
<reference evidence="2" key="1">
    <citation type="journal article" date="2019" name="Int. J. Syst. Evol. Microbiol.">
        <title>The Global Catalogue of Microorganisms (GCM) 10K type strain sequencing project: providing services to taxonomists for standard genome sequencing and annotation.</title>
        <authorList>
            <consortium name="The Broad Institute Genomics Platform"/>
            <consortium name="The Broad Institute Genome Sequencing Center for Infectious Disease"/>
            <person name="Wu L."/>
            <person name="Ma J."/>
        </authorList>
    </citation>
    <scope>NUCLEOTIDE SEQUENCE [LARGE SCALE GENOMIC DNA]</scope>
    <source>
        <strain evidence="2">CCUG 58411</strain>
    </source>
</reference>